<evidence type="ECO:0000313" key="8">
    <source>
        <dbReference type="Proteomes" id="UP000514509"/>
    </source>
</evidence>
<keyword evidence="5" id="KW-0812">Transmembrane</keyword>
<dbReference type="Pfam" id="PF00034">
    <property type="entry name" value="Cytochrom_C"/>
    <property type="match status" value="1"/>
</dbReference>
<evidence type="ECO:0000256" key="3">
    <source>
        <dbReference type="ARBA" id="ARBA00023004"/>
    </source>
</evidence>
<proteinExistence type="predicted"/>
<dbReference type="KEGG" id="add:HUW48_21600"/>
<evidence type="ECO:0000256" key="4">
    <source>
        <dbReference type="PROSITE-ProRule" id="PRU00433"/>
    </source>
</evidence>
<keyword evidence="2 4" id="KW-0479">Metal-binding</keyword>
<dbReference type="PROSITE" id="PS51007">
    <property type="entry name" value="CYTC"/>
    <property type="match status" value="2"/>
</dbReference>
<keyword evidence="5" id="KW-0472">Membrane</keyword>
<keyword evidence="3 4" id="KW-0408">Iron</keyword>
<dbReference type="PANTHER" id="PTHR35008:SF4">
    <property type="entry name" value="BLL4482 PROTEIN"/>
    <property type="match status" value="1"/>
</dbReference>
<dbReference type="Gene3D" id="1.10.760.10">
    <property type="entry name" value="Cytochrome c-like domain"/>
    <property type="match status" value="2"/>
</dbReference>
<evidence type="ECO:0000313" key="7">
    <source>
        <dbReference type="EMBL" id="QMU30455.1"/>
    </source>
</evidence>
<sequence>MVRKVLKWTGIVLGCFVLLLIAAYVVVYFKTESRINKTYTVNVQKIAVTQSAEALAQGEHLVQIKGCRECHGEDLGGKVFIDDPQLGRLVGANLTQGRGGIMREYTKADLTRALKHGVRKDGKSVILMPSDEYNALSVEDMGALMSYLKSLRPVDRELPENEIKPLLRVLTFLDKFPLLPAERVDHSKQSLATIKSEISANYGQYVAAGCVGCHRTNYKGGEALVPGSPPVPNITKTGNIGKWTEDQFIHTLRTGVTPEGKKMNPKNMPWTMTKEFTDNEIKSVYLFLKNLPEEG</sequence>
<evidence type="ECO:0000259" key="6">
    <source>
        <dbReference type="PROSITE" id="PS51007"/>
    </source>
</evidence>
<evidence type="ECO:0000256" key="1">
    <source>
        <dbReference type="ARBA" id="ARBA00022617"/>
    </source>
</evidence>
<dbReference type="PANTHER" id="PTHR35008">
    <property type="entry name" value="BLL4482 PROTEIN-RELATED"/>
    <property type="match status" value="1"/>
</dbReference>
<dbReference type="InterPro" id="IPR009056">
    <property type="entry name" value="Cyt_c-like_dom"/>
</dbReference>
<feature type="transmembrane region" description="Helical" evidence="5">
    <location>
        <begin position="6"/>
        <end position="29"/>
    </location>
</feature>
<organism evidence="7 8">
    <name type="scientific">Adhaeribacter radiodurans</name>
    <dbReference type="NCBI Taxonomy" id="2745197"/>
    <lineage>
        <taxon>Bacteria</taxon>
        <taxon>Pseudomonadati</taxon>
        <taxon>Bacteroidota</taxon>
        <taxon>Cytophagia</taxon>
        <taxon>Cytophagales</taxon>
        <taxon>Hymenobacteraceae</taxon>
        <taxon>Adhaeribacter</taxon>
    </lineage>
</organism>
<dbReference type="Pfam" id="PF13442">
    <property type="entry name" value="Cytochrome_CBB3"/>
    <property type="match status" value="1"/>
</dbReference>
<dbReference type="InterPro" id="IPR036909">
    <property type="entry name" value="Cyt_c-like_dom_sf"/>
</dbReference>
<dbReference type="InterPro" id="IPR051459">
    <property type="entry name" value="Cytochrome_c-type_DH"/>
</dbReference>
<feature type="domain" description="Cytochrome c" evidence="6">
    <location>
        <begin position="53"/>
        <end position="152"/>
    </location>
</feature>
<dbReference type="EMBL" id="CP055153">
    <property type="protein sequence ID" value="QMU30455.1"/>
    <property type="molecule type" value="Genomic_DNA"/>
</dbReference>
<gene>
    <name evidence="7" type="ORF">HUW48_21600</name>
</gene>
<dbReference type="RefSeq" id="WP_182412902.1">
    <property type="nucleotide sequence ID" value="NZ_CP055153.1"/>
</dbReference>
<dbReference type="AlphaFoldDB" id="A0A7L7LD55"/>
<keyword evidence="8" id="KW-1185">Reference proteome</keyword>
<dbReference type="SUPFAM" id="SSF46626">
    <property type="entry name" value="Cytochrome c"/>
    <property type="match status" value="2"/>
</dbReference>
<protein>
    <submittedName>
        <fullName evidence="7">Cytochrome c</fullName>
    </submittedName>
</protein>
<dbReference type="GO" id="GO:0020037">
    <property type="term" value="F:heme binding"/>
    <property type="evidence" value="ECO:0007669"/>
    <property type="project" value="InterPro"/>
</dbReference>
<evidence type="ECO:0000256" key="2">
    <source>
        <dbReference type="ARBA" id="ARBA00022723"/>
    </source>
</evidence>
<feature type="domain" description="Cytochrome c" evidence="6">
    <location>
        <begin position="198"/>
        <end position="292"/>
    </location>
</feature>
<name>A0A7L7LD55_9BACT</name>
<dbReference type="GO" id="GO:0009055">
    <property type="term" value="F:electron transfer activity"/>
    <property type="evidence" value="ECO:0007669"/>
    <property type="project" value="InterPro"/>
</dbReference>
<evidence type="ECO:0000256" key="5">
    <source>
        <dbReference type="SAM" id="Phobius"/>
    </source>
</evidence>
<accession>A0A7L7LD55</accession>
<keyword evidence="5" id="KW-1133">Transmembrane helix</keyword>
<dbReference type="Proteomes" id="UP000514509">
    <property type="component" value="Chromosome"/>
</dbReference>
<reference evidence="7 8" key="2">
    <citation type="submission" date="2020-08" db="EMBL/GenBank/DDBJ databases">
        <title>Adhaeribacter dokdonensis sp. nov., isolated from the rhizosphere of Elymus tsukushiensis, a plant native to the Dokdo Islands, Republic of Korea.</title>
        <authorList>
            <person name="Ghim S.Y."/>
        </authorList>
    </citation>
    <scope>NUCLEOTIDE SEQUENCE [LARGE SCALE GENOMIC DNA]</scope>
    <source>
        <strain evidence="7 8">KUDC8001</strain>
    </source>
</reference>
<reference evidence="7 8" key="1">
    <citation type="submission" date="2020-06" db="EMBL/GenBank/DDBJ databases">
        <authorList>
            <person name="Hwang Y.J."/>
        </authorList>
    </citation>
    <scope>NUCLEOTIDE SEQUENCE [LARGE SCALE GENOMIC DNA]</scope>
    <source>
        <strain evidence="7 8">KUDC8001</strain>
    </source>
</reference>
<dbReference type="GO" id="GO:0046872">
    <property type="term" value="F:metal ion binding"/>
    <property type="evidence" value="ECO:0007669"/>
    <property type="project" value="UniProtKB-KW"/>
</dbReference>
<keyword evidence="1 4" id="KW-0349">Heme</keyword>